<dbReference type="RefSeq" id="WP_034571486.1">
    <property type="nucleotide sequence ID" value="NZ_JRMP02000016.1"/>
</dbReference>
<protein>
    <submittedName>
        <fullName evidence="3">DUF814 domain-containing protein</fullName>
    </submittedName>
</protein>
<reference evidence="3 4" key="1">
    <citation type="journal article" date="2014" name="Genome Announc.">
        <title>Draft genome sequences of eight enterohepatic helicobacter species isolated from both laboratory and wild rodents.</title>
        <authorList>
            <person name="Sheh A."/>
            <person name="Shen Z."/>
            <person name="Fox J.G."/>
        </authorList>
    </citation>
    <scope>NUCLEOTIDE SEQUENCE [LARGE SCALE GENOMIC DNA]</scope>
    <source>
        <strain evidence="3 4">MIT 97-6194</strain>
    </source>
</reference>
<dbReference type="Proteomes" id="UP000029714">
    <property type="component" value="Unassembled WGS sequence"/>
</dbReference>
<dbReference type="STRING" id="1548018.LS64_05620"/>
<evidence type="ECO:0000313" key="4">
    <source>
        <dbReference type="Proteomes" id="UP000029714"/>
    </source>
</evidence>
<dbReference type="EMBL" id="QBIU01000002">
    <property type="protein sequence ID" value="MWV70454.1"/>
    <property type="molecule type" value="Genomic_DNA"/>
</dbReference>
<dbReference type="OrthoDB" id="9766163at2"/>
<dbReference type="EMBL" id="JRMP02000016">
    <property type="protein sequence ID" value="TLD93003.1"/>
    <property type="molecule type" value="Genomic_DNA"/>
</dbReference>
<dbReference type="AlphaFoldDB" id="A0A347VPR2"/>
<dbReference type="Proteomes" id="UP000477070">
    <property type="component" value="Unassembled WGS sequence"/>
</dbReference>
<reference evidence="3 4" key="2">
    <citation type="journal article" date="2016" name="Infect. Immun.">
        <title>Helicobacter saguini, a Novel Helicobacter Isolated from Cotton-Top Tamarins with Ulcerative Colitis, Has Proinflammatory Properties and Induces Typhlocolitis and Dysplasia in Gnotobiotic IL-10-/- Mice.</title>
        <authorList>
            <person name="Shen Z."/>
            <person name="Mannion A."/>
            <person name="Whary M.T."/>
            <person name="Muthupalani S."/>
            <person name="Sheh A."/>
            <person name="Feng Y."/>
            <person name="Gong G."/>
            <person name="Vandamme P."/>
            <person name="Holcombe H.R."/>
            <person name="Paster B.J."/>
            <person name="Fox J.G."/>
        </authorList>
    </citation>
    <scope>NUCLEOTIDE SEQUENCE [LARGE SCALE GENOMIC DNA]</scope>
    <source>
        <strain evidence="3 4">MIT 97-6194</strain>
    </source>
</reference>
<evidence type="ECO:0000313" key="2">
    <source>
        <dbReference type="EMBL" id="MWV70454.1"/>
    </source>
</evidence>
<name>A0A347VPR2_9HELI</name>
<comment type="caution">
    <text evidence="3">The sequence shown here is derived from an EMBL/GenBank/DDBJ whole genome shotgun (WGS) entry which is preliminary data.</text>
</comment>
<proteinExistence type="predicted"/>
<sequence length="461" mass="53071">MTLQELYDIANVFNSYRLISHISRVSDNVILLRLDSINYNIDLNKNSPCVYITNEISKEKNYNAPFDIALQKYVNKATLKSCKLDCMNKILIFELESKNKYKTTQITLYAEFITRQTNMIIVENLPLDSKNSLDSKNLVNLDSKNLIDSKNTQKQIILSALRFYENENRIIMPNATFTPLKQPHFSKILKDNDIESTKQKLLQNYTDLQTKCVESKRKILTQIIESKIKKLDSILKSLPNVTDLQSEIEQNLFIANYILSNLDSIPNYASKIKIKNKTYAIPTTSKPSLASDKLFKNAKKLKQKLQNLNIQKENLESKVTFLHNELLFTQHATLNELNILQQNLRAKANMSKKETKKHYESFYINGIRVSVGRNASENIKLLKDSKADFLWLHILNMPSSHMIIHANKVDSNTLETAGKLLAKLNGKMGKIVIDYTKRKFIKVTNSSNVIYSKESKLHLNV</sequence>
<keyword evidence="1" id="KW-0175">Coiled coil</keyword>
<evidence type="ECO:0000256" key="1">
    <source>
        <dbReference type="SAM" id="Coils"/>
    </source>
</evidence>
<evidence type="ECO:0000313" key="3">
    <source>
        <dbReference type="EMBL" id="TLD93003.1"/>
    </source>
</evidence>
<keyword evidence="4" id="KW-1185">Reference proteome</keyword>
<evidence type="ECO:0000313" key="5">
    <source>
        <dbReference type="Proteomes" id="UP000477070"/>
    </source>
</evidence>
<accession>A0A347VPR2</accession>
<organism evidence="3 4">
    <name type="scientific">Helicobacter saguini</name>
    <dbReference type="NCBI Taxonomy" id="1548018"/>
    <lineage>
        <taxon>Bacteria</taxon>
        <taxon>Pseudomonadati</taxon>
        <taxon>Campylobacterota</taxon>
        <taxon>Epsilonproteobacteria</taxon>
        <taxon>Campylobacterales</taxon>
        <taxon>Helicobacteraceae</taxon>
        <taxon>Helicobacter</taxon>
    </lineage>
</organism>
<gene>
    <name evidence="2" type="ORF">DCO61_10730</name>
    <name evidence="3" type="ORF">LS64_009435</name>
</gene>
<reference evidence="2 5" key="4">
    <citation type="submission" date="2019-12" db="EMBL/GenBank/DDBJ databases">
        <title>Multi-Generational Helicobacter saguini Isolates.</title>
        <authorList>
            <person name="Mannion A."/>
            <person name="Shen Z."/>
            <person name="Fox J.G."/>
        </authorList>
    </citation>
    <scope>NUCLEOTIDE SEQUENCE [LARGE SCALE GENOMIC DNA]</scope>
    <source>
        <strain evidence="2">16-048</strain>
        <strain evidence="5">16-048 (F4)</strain>
    </source>
</reference>
<feature type="coiled-coil region" evidence="1">
    <location>
        <begin position="291"/>
        <end position="354"/>
    </location>
</feature>
<reference evidence="3" key="3">
    <citation type="submission" date="2018-04" db="EMBL/GenBank/DDBJ databases">
        <authorList>
            <person name="Sheh A."/>
            <person name="Shen Z."/>
            <person name="Mannion A.J."/>
            <person name="Fox J.G."/>
        </authorList>
    </citation>
    <scope>NUCLEOTIDE SEQUENCE</scope>
    <source>
        <strain evidence="3">MIT 97-6194</strain>
    </source>
</reference>
<dbReference type="Gene3D" id="2.30.310.10">
    <property type="entry name" value="ibrinogen binding protein from staphylococcus aureus domain"/>
    <property type="match status" value="1"/>
</dbReference>